<evidence type="ECO:0000313" key="1">
    <source>
        <dbReference type="EMBL" id="SIO12494.1"/>
    </source>
</evidence>
<proteinExistence type="predicted"/>
<name>A0A1N6GY71_9BACT</name>
<organism evidence="1 2">
    <name type="scientific">Halodesulfovibrio marinisediminis DSM 17456</name>
    <dbReference type="NCBI Taxonomy" id="1121457"/>
    <lineage>
        <taxon>Bacteria</taxon>
        <taxon>Pseudomonadati</taxon>
        <taxon>Thermodesulfobacteriota</taxon>
        <taxon>Desulfovibrionia</taxon>
        <taxon>Desulfovibrionales</taxon>
        <taxon>Desulfovibrionaceae</taxon>
        <taxon>Halodesulfovibrio</taxon>
    </lineage>
</organism>
<accession>A0A1N6GY71</accession>
<protein>
    <submittedName>
        <fullName evidence="1">Ethanolamine utilization cobalamin adenosyltransferase</fullName>
    </submittedName>
</protein>
<dbReference type="STRING" id="1121457.SAMN02745161_1886"/>
<dbReference type="Proteomes" id="UP000184694">
    <property type="component" value="Unassembled WGS sequence"/>
</dbReference>
<sequence>MKFITEDDLRTLYRKEAFTDFNVTKDVKLTPGARQFLTDRRITILLDGVPSERAEPSPSTHFQAPVLEKKVEPAAEAEFDWKKKRLSAELKSIANTFLLIACELQARDITLSQSVAVLEREVSAMHAILDEDAPLQDLDFEECRGITKENFSTPLADCFEITSEHMLPPNGKEVLLLNKLRSAMHMLEATVLELYGTCSDENSFCVRVSQIRNVLSQMICTALGGRECQRVE</sequence>
<evidence type="ECO:0000313" key="2">
    <source>
        <dbReference type="Proteomes" id="UP000184694"/>
    </source>
</evidence>
<keyword evidence="1" id="KW-0808">Transferase</keyword>
<reference evidence="2" key="1">
    <citation type="submission" date="2016-11" db="EMBL/GenBank/DDBJ databases">
        <authorList>
            <person name="Varghese N."/>
            <person name="Submissions S."/>
        </authorList>
    </citation>
    <scope>NUCLEOTIDE SEQUENCE [LARGE SCALE GENOMIC DNA]</scope>
    <source>
        <strain evidence="2">DSM 17456</strain>
    </source>
</reference>
<dbReference type="OrthoDB" id="306726at2"/>
<dbReference type="AlphaFoldDB" id="A0A1N6GY71"/>
<dbReference type="RefSeq" id="WP_074216681.1">
    <property type="nucleotide sequence ID" value="NZ_FSRG01000005.1"/>
</dbReference>
<keyword evidence="2" id="KW-1185">Reference proteome</keyword>
<dbReference type="GO" id="GO:0016740">
    <property type="term" value="F:transferase activity"/>
    <property type="evidence" value="ECO:0007669"/>
    <property type="project" value="UniProtKB-KW"/>
</dbReference>
<gene>
    <name evidence="1" type="ORF">SAMN02745161_1886</name>
</gene>
<dbReference type="EMBL" id="FSRG01000005">
    <property type="protein sequence ID" value="SIO12494.1"/>
    <property type="molecule type" value="Genomic_DNA"/>
</dbReference>